<organism evidence="2 3">
    <name type="scientific">Thermomonospora curvata (strain ATCC 19995 / DSM 43183 / JCM 3096 / KCTC 9072 / NBRC 15933 / NCIMB 10081 / Henssen B9)</name>
    <dbReference type="NCBI Taxonomy" id="471852"/>
    <lineage>
        <taxon>Bacteria</taxon>
        <taxon>Bacillati</taxon>
        <taxon>Actinomycetota</taxon>
        <taxon>Actinomycetes</taxon>
        <taxon>Streptosporangiales</taxon>
        <taxon>Thermomonosporaceae</taxon>
        <taxon>Thermomonospora</taxon>
    </lineage>
</organism>
<sequence length="185" mass="18918">MTAPLLFRVLRAAAFAAVCTGLGVMAHLMSATAPSTASILAGLALSLAAALPVLGRERSVNVLLPLLGGLQVVLHLLFALSAPAVPAAAAAAHPAEHAHGLLPADAVMVVLHGCAVALTALWLAWGEALLWSALRRLALRFVRIILAWALPEPAPSPVPAFAAPCPPLQAALRHAVSRRGPPAVL</sequence>
<dbReference type="EMBL" id="CP001738">
    <property type="protein sequence ID" value="ACY98527.1"/>
    <property type="molecule type" value="Genomic_DNA"/>
</dbReference>
<dbReference type="STRING" id="471852.Tcur_2985"/>
<proteinExistence type="predicted"/>
<keyword evidence="1" id="KW-0812">Transmembrane</keyword>
<gene>
    <name evidence="2" type="ordered locus">Tcur_2985</name>
</gene>
<accession>D1A805</accession>
<evidence type="ECO:0000313" key="2">
    <source>
        <dbReference type="EMBL" id="ACY98527.1"/>
    </source>
</evidence>
<dbReference type="Proteomes" id="UP000001918">
    <property type="component" value="Chromosome"/>
</dbReference>
<dbReference type="RefSeq" id="WP_012853311.1">
    <property type="nucleotide sequence ID" value="NC_013510.1"/>
</dbReference>
<feature type="transmembrane region" description="Helical" evidence="1">
    <location>
        <begin position="109"/>
        <end position="134"/>
    </location>
</feature>
<reference evidence="2 3" key="1">
    <citation type="journal article" date="2011" name="Stand. Genomic Sci.">
        <title>Complete genome sequence of Thermomonospora curvata type strain (B9).</title>
        <authorList>
            <person name="Chertkov O."/>
            <person name="Sikorski J."/>
            <person name="Nolan M."/>
            <person name="Lapidus A."/>
            <person name="Lucas S."/>
            <person name="Del Rio T.G."/>
            <person name="Tice H."/>
            <person name="Cheng J.F."/>
            <person name="Goodwin L."/>
            <person name="Pitluck S."/>
            <person name="Liolios K."/>
            <person name="Ivanova N."/>
            <person name="Mavromatis K."/>
            <person name="Mikhailova N."/>
            <person name="Ovchinnikova G."/>
            <person name="Pati A."/>
            <person name="Chen A."/>
            <person name="Palaniappan K."/>
            <person name="Djao O.D."/>
            <person name="Land M."/>
            <person name="Hauser L."/>
            <person name="Chang Y.J."/>
            <person name="Jeffries C.D."/>
            <person name="Brettin T."/>
            <person name="Han C."/>
            <person name="Detter J.C."/>
            <person name="Rohde M."/>
            <person name="Goker M."/>
            <person name="Woyke T."/>
            <person name="Bristow J."/>
            <person name="Eisen J.A."/>
            <person name="Markowitz V."/>
            <person name="Hugenholtz P."/>
            <person name="Klenk H.P."/>
            <person name="Kyrpides N.C."/>
        </authorList>
    </citation>
    <scope>NUCLEOTIDE SEQUENCE [LARGE SCALE GENOMIC DNA]</scope>
    <source>
        <strain evidence="3">ATCC 19995 / DSM 43183 / JCM 3096 / KCTC 9072 / NBRC 15933 / NCIMB 10081 / Henssen B9</strain>
    </source>
</reference>
<dbReference type="KEGG" id="tcu:Tcur_2985"/>
<evidence type="ECO:0000313" key="3">
    <source>
        <dbReference type="Proteomes" id="UP000001918"/>
    </source>
</evidence>
<dbReference type="eggNOG" id="ENOG5033FP8">
    <property type="taxonomic scope" value="Bacteria"/>
</dbReference>
<protein>
    <submittedName>
        <fullName evidence="2">Uncharacterized protein</fullName>
    </submittedName>
</protein>
<keyword evidence="1" id="KW-0472">Membrane</keyword>
<evidence type="ECO:0000256" key="1">
    <source>
        <dbReference type="SAM" id="Phobius"/>
    </source>
</evidence>
<keyword evidence="1" id="KW-1133">Transmembrane helix</keyword>
<keyword evidence="3" id="KW-1185">Reference proteome</keyword>
<feature type="transmembrane region" description="Helical" evidence="1">
    <location>
        <begin position="62"/>
        <end position="89"/>
    </location>
</feature>
<dbReference type="HOGENOM" id="CLU_075566_1_1_11"/>
<dbReference type="AlphaFoldDB" id="D1A805"/>
<feature type="transmembrane region" description="Helical" evidence="1">
    <location>
        <begin position="12"/>
        <end position="30"/>
    </location>
</feature>
<name>D1A805_THECD</name>
<feature type="transmembrane region" description="Helical" evidence="1">
    <location>
        <begin position="36"/>
        <end position="55"/>
    </location>
</feature>